<organism evidence="2 3">
    <name type="scientific">Steinernema glaseri</name>
    <dbReference type="NCBI Taxonomy" id="37863"/>
    <lineage>
        <taxon>Eukaryota</taxon>
        <taxon>Metazoa</taxon>
        <taxon>Ecdysozoa</taxon>
        <taxon>Nematoda</taxon>
        <taxon>Chromadorea</taxon>
        <taxon>Rhabditida</taxon>
        <taxon>Tylenchina</taxon>
        <taxon>Panagrolaimomorpha</taxon>
        <taxon>Strongyloidoidea</taxon>
        <taxon>Steinernematidae</taxon>
        <taxon>Steinernema</taxon>
    </lineage>
</organism>
<keyword evidence="1" id="KW-0812">Transmembrane</keyword>
<name>A0A1I7XXA6_9BILA</name>
<dbReference type="AlphaFoldDB" id="A0A1I7XXA6"/>
<sequence length="34" mass="3783">PFFPSKDDANTFLGLLDSIFMAAYAAVRYPMLSL</sequence>
<protein>
    <submittedName>
        <fullName evidence="3">Dolichol kinase</fullName>
    </submittedName>
</protein>
<dbReference type="Proteomes" id="UP000095287">
    <property type="component" value="Unplaced"/>
</dbReference>
<keyword evidence="1" id="KW-1133">Transmembrane helix</keyword>
<dbReference type="WBParaSite" id="L893_g10250.t1">
    <property type="protein sequence ID" value="L893_g10250.t1"/>
    <property type="gene ID" value="L893_g10250"/>
</dbReference>
<keyword evidence="2" id="KW-1185">Reference proteome</keyword>
<evidence type="ECO:0000313" key="3">
    <source>
        <dbReference type="WBParaSite" id="L893_g10250.t1"/>
    </source>
</evidence>
<evidence type="ECO:0000256" key="1">
    <source>
        <dbReference type="SAM" id="Phobius"/>
    </source>
</evidence>
<accession>A0A1I7XXA6</accession>
<feature type="transmembrane region" description="Helical" evidence="1">
    <location>
        <begin position="12"/>
        <end position="31"/>
    </location>
</feature>
<proteinExistence type="predicted"/>
<reference evidence="3" key="1">
    <citation type="submission" date="2016-11" db="UniProtKB">
        <authorList>
            <consortium name="WormBaseParasite"/>
        </authorList>
    </citation>
    <scope>IDENTIFICATION</scope>
</reference>
<evidence type="ECO:0000313" key="2">
    <source>
        <dbReference type="Proteomes" id="UP000095287"/>
    </source>
</evidence>
<keyword evidence="1" id="KW-0472">Membrane</keyword>